<feature type="domain" description="CCHC-type" evidence="2">
    <location>
        <begin position="166"/>
        <end position="181"/>
    </location>
</feature>
<dbReference type="SUPFAM" id="SSF57756">
    <property type="entry name" value="Retrovirus zinc finger-like domains"/>
    <property type="match status" value="1"/>
</dbReference>
<reference evidence="4" key="1">
    <citation type="submission" date="2025-08" db="UniProtKB">
        <authorList>
            <consortium name="RefSeq"/>
        </authorList>
    </citation>
    <scope>IDENTIFICATION</scope>
    <source>
        <tissue evidence="4">Leaves</tissue>
    </source>
</reference>
<keyword evidence="3" id="KW-1185">Reference proteome</keyword>
<evidence type="ECO:0000313" key="4">
    <source>
        <dbReference type="RefSeq" id="XP_071903977.1"/>
    </source>
</evidence>
<sequence length="270" mass="31254">MEPHENIDKMYCRFNDLIKDLEVLEKDYSLGEKNRKILNALSKDWESKVTSIEEAKDLNTLSIESLINSLTSYELKLKSKVQEEEDTRVRKSIALKTSQEEDDTISLDGDNMEGDDSDIALITRGFKRILNKRRFRKGGHSNSFPNQSNNFRNKGKLEFNKKQTDKCFECGQPGHYANECPMKKKKENKSERKPKFNNFQITWNDCNSEGEVEEEEESAQVAFMAIGDEAVTQCNSQTDSDSESDVDINSFLEKMHNSLKEFYVRNKELK</sequence>
<dbReference type="Gene3D" id="4.10.60.10">
    <property type="entry name" value="Zinc finger, CCHC-type"/>
    <property type="match status" value="1"/>
</dbReference>
<proteinExistence type="predicted"/>
<dbReference type="Pfam" id="PF00098">
    <property type="entry name" value="zf-CCHC"/>
    <property type="match status" value="1"/>
</dbReference>
<organism evidence="3 4">
    <name type="scientific">Coffea arabica</name>
    <name type="common">Arabian coffee</name>
    <dbReference type="NCBI Taxonomy" id="13443"/>
    <lineage>
        <taxon>Eukaryota</taxon>
        <taxon>Viridiplantae</taxon>
        <taxon>Streptophyta</taxon>
        <taxon>Embryophyta</taxon>
        <taxon>Tracheophyta</taxon>
        <taxon>Spermatophyta</taxon>
        <taxon>Magnoliopsida</taxon>
        <taxon>eudicotyledons</taxon>
        <taxon>Gunneridae</taxon>
        <taxon>Pentapetalae</taxon>
        <taxon>asterids</taxon>
        <taxon>lamiids</taxon>
        <taxon>Gentianales</taxon>
        <taxon>Rubiaceae</taxon>
        <taxon>Ixoroideae</taxon>
        <taxon>Gardenieae complex</taxon>
        <taxon>Bertiereae - Coffeeae clade</taxon>
        <taxon>Coffeeae</taxon>
        <taxon>Coffea</taxon>
    </lineage>
</organism>
<evidence type="ECO:0000256" key="1">
    <source>
        <dbReference type="PROSITE-ProRule" id="PRU00047"/>
    </source>
</evidence>
<dbReference type="RefSeq" id="XP_071903977.1">
    <property type="nucleotide sequence ID" value="XM_072047876.1"/>
</dbReference>
<dbReference type="PROSITE" id="PS50158">
    <property type="entry name" value="ZF_CCHC"/>
    <property type="match status" value="1"/>
</dbReference>
<evidence type="ECO:0000313" key="3">
    <source>
        <dbReference type="Proteomes" id="UP001652660"/>
    </source>
</evidence>
<name>A0ABM4U9M3_COFAR</name>
<protein>
    <recommendedName>
        <fullName evidence="2">CCHC-type domain-containing protein</fullName>
    </recommendedName>
</protein>
<dbReference type="InterPro" id="IPR001878">
    <property type="entry name" value="Znf_CCHC"/>
</dbReference>
<dbReference type="GeneID" id="140006113"/>
<dbReference type="Proteomes" id="UP001652660">
    <property type="component" value="Chromosome 4e"/>
</dbReference>
<keyword evidence="1" id="KW-0862">Zinc</keyword>
<keyword evidence="1" id="KW-0479">Metal-binding</keyword>
<evidence type="ECO:0000259" key="2">
    <source>
        <dbReference type="PROSITE" id="PS50158"/>
    </source>
</evidence>
<dbReference type="SMART" id="SM00343">
    <property type="entry name" value="ZnF_C2HC"/>
    <property type="match status" value="1"/>
</dbReference>
<keyword evidence="1" id="KW-0863">Zinc-finger</keyword>
<dbReference type="InterPro" id="IPR036875">
    <property type="entry name" value="Znf_CCHC_sf"/>
</dbReference>
<dbReference type="Pfam" id="PF14223">
    <property type="entry name" value="Retrotran_gag_2"/>
    <property type="match status" value="1"/>
</dbReference>
<gene>
    <name evidence="4" type="primary">LOC140006113</name>
</gene>
<accession>A0ABM4U9M3</accession>